<dbReference type="EMBL" id="LAZR01051483">
    <property type="protein sequence ID" value="KKK85064.1"/>
    <property type="molecule type" value="Genomic_DNA"/>
</dbReference>
<feature type="region of interest" description="Disordered" evidence="1">
    <location>
        <begin position="65"/>
        <end position="95"/>
    </location>
</feature>
<accession>A0A0F9B361</accession>
<proteinExistence type="predicted"/>
<gene>
    <name evidence="2" type="ORF">LCGC14_2777040</name>
</gene>
<comment type="caution">
    <text evidence="2">The sequence shown here is derived from an EMBL/GenBank/DDBJ whole genome shotgun (WGS) entry which is preliminary data.</text>
</comment>
<protein>
    <submittedName>
        <fullName evidence="2">Uncharacterized protein</fullName>
    </submittedName>
</protein>
<evidence type="ECO:0000313" key="2">
    <source>
        <dbReference type="EMBL" id="KKK85064.1"/>
    </source>
</evidence>
<dbReference type="AlphaFoldDB" id="A0A0F9B361"/>
<sequence length="95" mass="10954">MEHWETVKPEDLPEDFMESFVQGGKPIDGRLMRGNDMFLARMPEARAKGREKFIREKTQIQEAAAKSSMASKIGGHGFDNVEFQKERTRPVQKEE</sequence>
<feature type="compositionally biased region" description="Basic and acidic residues" evidence="1">
    <location>
        <begin position="82"/>
        <end position="95"/>
    </location>
</feature>
<evidence type="ECO:0000256" key="1">
    <source>
        <dbReference type="SAM" id="MobiDB-lite"/>
    </source>
</evidence>
<name>A0A0F9B361_9ZZZZ</name>
<reference evidence="2" key="1">
    <citation type="journal article" date="2015" name="Nature">
        <title>Complex archaea that bridge the gap between prokaryotes and eukaryotes.</title>
        <authorList>
            <person name="Spang A."/>
            <person name="Saw J.H."/>
            <person name="Jorgensen S.L."/>
            <person name="Zaremba-Niedzwiedzka K."/>
            <person name="Martijn J."/>
            <person name="Lind A.E."/>
            <person name="van Eijk R."/>
            <person name="Schleper C."/>
            <person name="Guy L."/>
            <person name="Ettema T.J."/>
        </authorList>
    </citation>
    <scope>NUCLEOTIDE SEQUENCE</scope>
</reference>
<organism evidence="2">
    <name type="scientific">marine sediment metagenome</name>
    <dbReference type="NCBI Taxonomy" id="412755"/>
    <lineage>
        <taxon>unclassified sequences</taxon>
        <taxon>metagenomes</taxon>
        <taxon>ecological metagenomes</taxon>
    </lineage>
</organism>